<evidence type="ECO:0000313" key="2">
    <source>
        <dbReference type="EMBL" id="GGB55297.1"/>
    </source>
</evidence>
<keyword evidence="3" id="KW-1185">Reference proteome</keyword>
<reference evidence="3" key="1">
    <citation type="journal article" date="2019" name="Int. J. Syst. Evol. Microbiol.">
        <title>The Global Catalogue of Microorganisms (GCM) 10K type strain sequencing project: providing services to taxonomists for standard genome sequencing and annotation.</title>
        <authorList>
            <consortium name="The Broad Institute Genomics Platform"/>
            <consortium name="The Broad Institute Genome Sequencing Center for Infectious Disease"/>
            <person name="Wu L."/>
            <person name="Ma J."/>
        </authorList>
    </citation>
    <scope>NUCLEOTIDE SEQUENCE [LARGE SCALE GENOMIC DNA]</scope>
    <source>
        <strain evidence="3">CGMCC 1.12851</strain>
    </source>
</reference>
<name>A0ABQ1IYR6_9SPHN</name>
<protein>
    <recommendedName>
        <fullName evidence="4">Argininosuccinate lyase</fullName>
    </recommendedName>
</protein>
<dbReference type="Proteomes" id="UP000614261">
    <property type="component" value="Unassembled WGS sequence"/>
</dbReference>
<dbReference type="EMBL" id="BMGD01000001">
    <property type="protein sequence ID" value="GGB55297.1"/>
    <property type="molecule type" value="Genomic_DNA"/>
</dbReference>
<accession>A0ABQ1IYR6</accession>
<dbReference type="RefSeq" id="WP_188512983.1">
    <property type="nucleotide sequence ID" value="NZ_BMGD01000001.1"/>
</dbReference>
<dbReference type="PROSITE" id="PS51257">
    <property type="entry name" value="PROKAR_LIPOPROTEIN"/>
    <property type="match status" value="1"/>
</dbReference>
<evidence type="ECO:0000313" key="3">
    <source>
        <dbReference type="Proteomes" id="UP000614261"/>
    </source>
</evidence>
<feature type="compositionally biased region" description="Low complexity" evidence="1">
    <location>
        <begin position="51"/>
        <end position="63"/>
    </location>
</feature>
<evidence type="ECO:0000256" key="1">
    <source>
        <dbReference type="SAM" id="MobiDB-lite"/>
    </source>
</evidence>
<comment type="caution">
    <text evidence="2">The sequence shown here is derived from an EMBL/GenBank/DDBJ whole genome shotgun (WGS) entry which is preliminary data.</text>
</comment>
<evidence type="ECO:0008006" key="4">
    <source>
        <dbReference type="Google" id="ProtNLM"/>
    </source>
</evidence>
<gene>
    <name evidence="2" type="ORF">GCM10010833_07510</name>
</gene>
<proteinExistence type="predicted"/>
<organism evidence="2 3">
    <name type="scientific">Blastomonas aquatica</name>
    <dbReference type="NCBI Taxonomy" id="1510276"/>
    <lineage>
        <taxon>Bacteria</taxon>
        <taxon>Pseudomonadati</taxon>
        <taxon>Pseudomonadota</taxon>
        <taxon>Alphaproteobacteria</taxon>
        <taxon>Sphingomonadales</taxon>
        <taxon>Sphingomonadaceae</taxon>
        <taxon>Blastomonas</taxon>
    </lineage>
</organism>
<feature type="region of interest" description="Disordered" evidence="1">
    <location>
        <begin position="51"/>
        <end position="72"/>
    </location>
</feature>
<sequence>MRRQMFVTGAAMILLAGCQAEPGFDEKFEQRSRELSQQAKTIEADANAQLAAAREAEQANAELNPPVGGQGR</sequence>